<name>A0A2Z5PG36_METMI</name>
<dbReference type="Pfam" id="PF04122">
    <property type="entry name" value="CW_binding_2"/>
    <property type="match status" value="1"/>
</dbReference>
<dbReference type="KEGG" id="mmak:MMKA1_03710"/>
<reference evidence="2 3" key="1">
    <citation type="submission" date="2009-06" db="EMBL/GenBank/DDBJ databases">
        <title>Molecular Evidence for Microbiologically Influenced Corrosion from genome of Methanogen.</title>
        <authorList>
            <person name="Ito N."/>
            <person name="Tsurumaru H."/>
            <person name="Shimizu A."/>
            <person name="Harada T."/>
            <person name="Hosoyama A."/>
            <person name="Horikawa H."/>
            <person name="Wakai S."/>
            <person name="Sasaki K."/>
            <person name="Nishijima K."/>
            <person name="Ataku H."/>
            <person name="Yamazaki J."/>
            <person name="Mise M."/>
            <person name="Yamazaki S."/>
            <person name="Tanikawa S."/>
            <person name="Harayama S."/>
            <person name="Fujita N."/>
        </authorList>
    </citation>
    <scope>NUCLEOTIDE SEQUENCE [LARGE SCALE GENOMIC DNA]</scope>
    <source>
        <strain evidence="3">KA1 ( NBRC 102054)</strain>
    </source>
</reference>
<evidence type="ECO:0008006" key="4">
    <source>
        <dbReference type="Google" id="ProtNLM"/>
    </source>
</evidence>
<evidence type="ECO:0000256" key="1">
    <source>
        <dbReference type="SAM" id="MobiDB-lite"/>
    </source>
</evidence>
<dbReference type="InterPro" id="IPR007253">
    <property type="entry name" value="Cell_wall-bd_2"/>
</dbReference>
<feature type="region of interest" description="Disordered" evidence="1">
    <location>
        <begin position="299"/>
        <end position="327"/>
    </location>
</feature>
<accession>A0A2Z5PG36</accession>
<evidence type="ECO:0000313" key="2">
    <source>
        <dbReference type="EMBL" id="BAP60488.1"/>
    </source>
</evidence>
<dbReference type="GeneID" id="41278786"/>
<dbReference type="RefSeq" id="WP_146777992.1">
    <property type="nucleotide sequence ID" value="NZ_AP011526.1"/>
</dbReference>
<evidence type="ECO:0000313" key="3">
    <source>
        <dbReference type="Proteomes" id="UP000264208"/>
    </source>
</evidence>
<dbReference type="EMBL" id="AP011526">
    <property type="protein sequence ID" value="BAP60488.1"/>
    <property type="molecule type" value="Genomic_DNA"/>
</dbReference>
<dbReference type="Proteomes" id="UP000264208">
    <property type="component" value="Chromosome"/>
</dbReference>
<organism evidence="2 3">
    <name type="scientific">Methanococcus maripaludis KA1</name>
    <dbReference type="NCBI Taxonomy" id="637914"/>
    <lineage>
        <taxon>Archaea</taxon>
        <taxon>Methanobacteriati</taxon>
        <taxon>Methanobacteriota</taxon>
        <taxon>Methanomada group</taxon>
        <taxon>Methanococci</taxon>
        <taxon>Methanococcales</taxon>
        <taxon>Methanococcaceae</taxon>
        <taxon>Methanococcus</taxon>
    </lineage>
</organism>
<proteinExistence type="predicted"/>
<dbReference type="Gene3D" id="3.40.50.12090">
    <property type="match status" value="1"/>
</dbReference>
<feature type="compositionally biased region" description="Low complexity" evidence="1">
    <location>
        <begin position="315"/>
        <end position="326"/>
    </location>
</feature>
<sequence length="677" mass="71814">MKIIHFIIPILLLLSAIPLGFASSSGTVVIASTPADAILAAQYAKEMGYKFVYTPGGELSADAKNAVKYSDKVIMIGGPDAISENVENQLNEQVSSVERVWGADRVDTSLALLKRLIIEKPEALNNIVLAEGFNEDITPVALDFDAPILYFAPDNYEKIAEFMGTLNVQNAVVMGSSVPTDLRNVVTKVSQTTNLALGSAETVIKTALSVASNLNPSILGSVAALVYSEYSEDPLMDAITSYSTGSVGLVVPLPNDDEDTIDEIVSKVTTVTSDISISSDSTGVSDSISEAVSDEGAIVTSVSSSSSTGGGGGSSSSSSDSPSTTSEPDCYFTGIVYDTNTDKIIAINQITPSSVPDSYLGDTVLPTNYTVISVNGGAQYIQFADMGSSKDVGNHVELIGEDRIILPKITINTDIINKSYNDVTITQLGNGNGLNLVYPIISGAITYGTPVNATYYGNSNFISDGQNVTLHVVSDRQQFRDAMNSLLDGSTSEFIAMLNNADKYSADFNSTSNAAEFTVLPKTNGENIVIVTMGNGIIDGDDNVTVLGLSGFEYPKYQLNMTKTYIPTSTTYDFNIDMDLNETPLDDVRYGVIGITKSGYAFTLNINGTDPNNKNFDVLFVGNGASSKLIDNSELVSLNSDKVKDILTTAFNSKTTGVAFNSLSKSNSSSLKIVIDH</sequence>
<protein>
    <recommendedName>
        <fullName evidence="4">Cell wall-binding protein</fullName>
    </recommendedName>
</protein>
<dbReference type="AlphaFoldDB" id="A0A2Z5PG36"/>
<gene>
    <name evidence="2" type="ORF">MMKA1_03710</name>
</gene>